<name>A0ABD5RJB5_9EURY</name>
<dbReference type="Proteomes" id="UP001596099">
    <property type="component" value="Unassembled WGS sequence"/>
</dbReference>
<gene>
    <name evidence="2" type="ORF">ACFPYI_04405</name>
</gene>
<dbReference type="AlphaFoldDB" id="A0ABD5RJB5"/>
<keyword evidence="3" id="KW-1185">Reference proteome</keyword>
<evidence type="ECO:0000313" key="2">
    <source>
        <dbReference type="EMBL" id="MFC5970566.1"/>
    </source>
</evidence>
<evidence type="ECO:0000313" key="3">
    <source>
        <dbReference type="Proteomes" id="UP001596099"/>
    </source>
</evidence>
<keyword evidence="1" id="KW-1133">Transmembrane helix</keyword>
<dbReference type="EMBL" id="JBHSQH010000001">
    <property type="protein sequence ID" value="MFC5970566.1"/>
    <property type="molecule type" value="Genomic_DNA"/>
</dbReference>
<comment type="caution">
    <text evidence="2">The sequence shown here is derived from an EMBL/GenBank/DDBJ whole genome shotgun (WGS) entry which is preliminary data.</text>
</comment>
<organism evidence="2 3">
    <name type="scientific">Halomarina salina</name>
    <dbReference type="NCBI Taxonomy" id="1872699"/>
    <lineage>
        <taxon>Archaea</taxon>
        <taxon>Methanobacteriati</taxon>
        <taxon>Methanobacteriota</taxon>
        <taxon>Stenosarchaea group</taxon>
        <taxon>Halobacteria</taxon>
        <taxon>Halobacteriales</taxon>
        <taxon>Natronomonadaceae</taxon>
        <taxon>Halomarina</taxon>
    </lineage>
</organism>
<dbReference type="RefSeq" id="WP_247420013.1">
    <property type="nucleotide sequence ID" value="NZ_JALLGW010000002.1"/>
</dbReference>
<sequence length="63" mass="6331">MIAIDVDDVVTMGFAFFGSVGTAAIGAAHDVPYPLAVLPGLLIGAAIGTYLLGPLSTPREETG</sequence>
<feature type="transmembrane region" description="Helical" evidence="1">
    <location>
        <begin position="9"/>
        <end position="27"/>
    </location>
</feature>
<accession>A0ABD5RJB5</accession>
<evidence type="ECO:0000256" key="1">
    <source>
        <dbReference type="SAM" id="Phobius"/>
    </source>
</evidence>
<feature type="transmembrane region" description="Helical" evidence="1">
    <location>
        <begin position="33"/>
        <end position="53"/>
    </location>
</feature>
<reference evidence="2 3" key="1">
    <citation type="journal article" date="2019" name="Int. J. Syst. Evol. Microbiol.">
        <title>The Global Catalogue of Microorganisms (GCM) 10K type strain sequencing project: providing services to taxonomists for standard genome sequencing and annotation.</title>
        <authorList>
            <consortium name="The Broad Institute Genomics Platform"/>
            <consortium name="The Broad Institute Genome Sequencing Center for Infectious Disease"/>
            <person name="Wu L."/>
            <person name="Ma J."/>
        </authorList>
    </citation>
    <scope>NUCLEOTIDE SEQUENCE [LARGE SCALE GENOMIC DNA]</scope>
    <source>
        <strain evidence="2 3">CGMCC 1.12543</strain>
    </source>
</reference>
<protein>
    <submittedName>
        <fullName evidence="2">Uncharacterized protein</fullName>
    </submittedName>
</protein>
<keyword evidence="1" id="KW-0472">Membrane</keyword>
<proteinExistence type="predicted"/>
<keyword evidence="1" id="KW-0812">Transmembrane</keyword>